<dbReference type="PANTHER" id="PTHR43861:SF1">
    <property type="entry name" value="TRANS-ACONITATE 2-METHYLTRANSFERASE"/>
    <property type="match status" value="1"/>
</dbReference>
<name>A0A3D9ZQ64_9ACTN</name>
<evidence type="ECO:0000256" key="1">
    <source>
        <dbReference type="ARBA" id="ARBA00022603"/>
    </source>
</evidence>
<dbReference type="GO" id="GO:0032259">
    <property type="term" value="P:methylation"/>
    <property type="evidence" value="ECO:0007669"/>
    <property type="project" value="UniProtKB-KW"/>
</dbReference>
<dbReference type="GO" id="GO:0008168">
    <property type="term" value="F:methyltransferase activity"/>
    <property type="evidence" value="ECO:0007669"/>
    <property type="project" value="UniProtKB-KW"/>
</dbReference>
<dbReference type="InterPro" id="IPR041698">
    <property type="entry name" value="Methyltransf_25"/>
</dbReference>
<dbReference type="InterPro" id="IPR029063">
    <property type="entry name" value="SAM-dependent_MTases_sf"/>
</dbReference>
<comment type="caution">
    <text evidence="4">The sequence shown here is derived from an EMBL/GenBank/DDBJ whole genome shotgun (WGS) entry which is preliminary data.</text>
</comment>
<dbReference type="OrthoDB" id="3382693at2"/>
<protein>
    <submittedName>
        <fullName evidence="4">Methyltransferase family protein</fullName>
    </submittedName>
</protein>
<reference evidence="4 5" key="1">
    <citation type="submission" date="2018-08" db="EMBL/GenBank/DDBJ databases">
        <title>Sequencing the genomes of 1000 actinobacteria strains.</title>
        <authorList>
            <person name="Klenk H.-P."/>
        </authorList>
    </citation>
    <scope>NUCLEOTIDE SEQUENCE [LARGE SCALE GENOMIC DNA]</scope>
    <source>
        <strain evidence="4 5">DSM 44099</strain>
    </source>
</reference>
<evidence type="ECO:0000259" key="3">
    <source>
        <dbReference type="Pfam" id="PF13649"/>
    </source>
</evidence>
<organism evidence="4 5">
    <name type="scientific">Asanoa ferruginea</name>
    <dbReference type="NCBI Taxonomy" id="53367"/>
    <lineage>
        <taxon>Bacteria</taxon>
        <taxon>Bacillati</taxon>
        <taxon>Actinomycetota</taxon>
        <taxon>Actinomycetes</taxon>
        <taxon>Micromonosporales</taxon>
        <taxon>Micromonosporaceae</taxon>
        <taxon>Asanoa</taxon>
    </lineage>
</organism>
<evidence type="ECO:0000256" key="2">
    <source>
        <dbReference type="ARBA" id="ARBA00022679"/>
    </source>
</evidence>
<evidence type="ECO:0000313" key="5">
    <source>
        <dbReference type="Proteomes" id="UP000256913"/>
    </source>
</evidence>
<proteinExistence type="predicted"/>
<dbReference type="Gene3D" id="3.40.50.150">
    <property type="entry name" value="Vaccinia Virus protein VP39"/>
    <property type="match status" value="1"/>
</dbReference>
<gene>
    <name evidence="4" type="ORF">DFJ67_4630</name>
</gene>
<dbReference type="Pfam" id="PF13649">
    <property type="entry name" value="Methyltransf_25"/>
    <property type="match status" value="1"/>
</dbReference>
<sequence>MAHDHMIEILDLDAEVLHDYHRDLIGWVGREAADRPRIVDLGAGSGTGALALARELPGSDVVAVDVSPDMLAHLRHRADAAGVGDRVRTVEADLDQPWPDFGPIDLVWAASSMHHMADPGQALASAHAALRPGGLLVIAELDAFPRFLVGTADEGVEERAHAEMARLRDEAGLHMHENWGDRIAHAGFGAVTERRFEIDLRPPLPAAAARYAELSLLRARHGLEERLPAADLAALEKVAAGLASRGDLRVRTVRTAWLARR</sequence>
<dbReference type="SUPFAM" id="SSF53335">
    <property type="entry name" value="S-adenosyl-L-methionine-dependent methyltransferases"/>
    <property type="match status" value="1"/>
</dbReference>
<evidence type="ECO:0000313" key="4">
    <source>
        <dbReference type="EMBL" id="REF98612.1"/>
    </source>
</evidence>
<dbReference type="RefSeq" id="WP_116069876.1">
    <property type="nucleotide sequence ID" value="NZ_BONB01000037.1"/>
</dbReference>
<keyword evidence="5" id="KW-1185">Reference proteome</keyword>
<accession>A0A3D9ZQ64</accession>
<dbReference type="EMBL" id="QUMQ01000001">
    <property type="protein sequence ID" value="REF98612.1"/>
    <property type="molecule type" value="Genomic_DNA"/>
</dbReference>
<keyword evidence="1 4" id="KW-0489">Methyltransferase</keyword>
<dbReference type="PANTHER" id="PTHR43861">
    <property type="entry name" value="TRANS-ACONITATE 2-METHYLTRANSFERASE-RELATED"/>
    <property type="match status" value="1"/>
</dbReference>
<dbReference type="AlphaFoldDB" id="A0A3D9ZQ64"/>
<keyword evidence="2 4" id="KW-0808">Transferase</keyword>
<feature type="domain" description="Methyltransferase" evidence="3">
    <location>
        <begin position="38"/>
        <end position="134"/>
    </location>
</feature>
<dbReference type="CDD" id="cd02440">
    <property type="entry name" value="AdoMet_MTases"/>
    <property type="match status" value="1"/>
</dbReference>
<dbReference type="Proteomes" id="UP000256913">
    <property type="component" value="Unassembled WGS sequence"/>
</dbReference>